<keyword evidence="4 10" id="KW-0456">Lyase</keyword>
<dbReference type="STRING" id="448386.A0A2V3IR10"/>
<comment type="similarity">
    <text evidence="2 9">Belongs to the trans-sulfuration enzymes family.</text>
</comment>
<evidence type="ECO:0000256" key="7">
    <source>
        <dbReference type="ARBA" id="ARBA00047625"/>
    </source>
</evidence>
<comment type="catalytic activity">
    <reaction evidence="6">
        <text>L,L-cystathionine + H2O = L-homocysteine + pyruvate + NH4(+)</text>
        <dbReference type="Rhea" id="RHEA:13965"/>
        <dbReference type="ChEBI" id="CHEBI:15361"/>
        <dbReference type="ChEBI" id="CHEBI:15377"/>
        <dbReference type="ChEBI" id="CHEBI:28938"/>
        <dbReference type="ChEBI" id="CHEBI:58161"/>
        <dbReference type="ChEBI" id="CHEBI:58199"/>
    </reaction>
</comment>
<dbReference type="InterPro" id="IPR006233">
    <property type="entry name" value="Cys_b_lyase_bac"/>
</dbReference>
<dbReference type="OrthoDB" id="1679at2759"/>
<dbReference type="GO" id="GO:0047804">
    <property type="term" value="F:cysteine-S-conjugate beta-lyase activity"/>
    <property type="evidence" value="ECO:0007669"/>
    <property type="project" value="UniProtKB-EC"/>
</dbReference>
<dbReference type="PANTHER" id="PTHR43500">
    <property type="entry name" value="CYSTATHIONINE BETA-LYASE-RELATED"/>
    <property type="match status" value="1"/>
</dbReference>
<comment type="catalytic activity">
    <reaction evidence="7">
        <text>an S-substituted L-cysteine + H2O = a thiol + pyruvate + NH4(+)</text>
        <dbReference type="Rhea" id="RHEA:18121"/>
        <dbReference type="ChEBI" id="CHEBI:15361"/>
        <dbReference type="ChEBI" id="CHEBI:15377"/>
        <dbReference type="ChEBI" id="CHEBI:28938"/>
        <dbReference type="ChEBI" id="CHEBI:29256"/>
        <dbReference type="ChEBI" id="CHEBI:58717"/>
        <dbReference type="EC" id="4.4.1.13"/>
    </reaction>
</comment>
<gene>
    <name evidence="10" type="ORF">BWQ96_05717</name>
</gene>
<dbReference type="PANTHER" id="PTHR43500:SF1">
    <property type="entry name" value="CYSTATHIONINE BETA-LYASE-RELATED"/>
    <property type="match status" value="1"/>
</dbReference>
<dbReference type="GO" id="GO:0019346">
    <property type="term" value="P:transsulfuration"/>
    <property type="evidence" value="ECO:0007669"/>
    <property type="project" value="InterPro"/>
</dbReference>
<dbReference type="PROSITE" id="PS00868">
    <property type="entry name" value="CYS_MET_METAB_PP"/>
    <property type="match status" value="1"/>
</dbReference>
<dbReference type="InterPro" id="IPR000277">
    <property type="entry name" value="Cys/Met-Metab_PyrdxlP-dep_enz"/>
</dbReference>
<dbReference type="AlphaFoldDB" id="A0A2V3IR10"/>
<evidence type="ECO:0000256" key="2">
    <source>
        <dbReference type="ARBA" id="ARBA00009077"/>
    </source>
</evidence>
<organism evidence="10 11">
    <name type="scientific">Gracilariopsis chorda</name>
    <dbReference type="NCBI Taxonomy" id="448386"/>
    <lineage>
        <taxon>Eukaryota</taxon>
        <taxon>Rhodophyta</taxon>
        <taxon>Florideophyceae</taxon>
        <taxon>Rhodymeniophycidae</taxon>
        <taxon>Gracilariales</taxon>
        <taxon>Gracilariaceae</taxon>
        <taxon>Gracilariopsis</taxon>
    </lineage>
</organism>
<evidence type="ECO:0000256" key="4">
    <source>
        <dbReference type="ARBA" id="ARBA00023239"/>
    </source>
</evidence>
<name>A0A2V3IR10_9FLOR</name>
<dbReference type="EMBL" id="NBIV01000088">
    <property type="protein sequence ID" value="PXF44539.1"/>
    <property type="molecule type" value="Genomic_DNA"/>
</dbReference>
<evidence type="ECO:0000313" key="10">
    <source>
        <dbReference type="EMBL" id="PXF44539.1"/>
    </source>
</evidence>
<protein>
    <submittedName>
        <fullName evidence="10">Putative cystathionine beta-lyase</fullName>
    </submittedName>
</protein>
<dbReference type="PIRSF" id="PIRSF001434">
    <property type="entry name" value="CGS"/>
    <property type="match status" value="1"/>
</dbReference>
<dbReference type="Gene3D" id="3.90.1150.10">
    <property type="entry name" value="Aspartate Aminotransferase, domain 1"/>
    <property type="match status" value="1"/>
</dbReference>
<accession>A0A2V3IR10</accession>
<comment type="caution">
    <text evidence="10">The sequence shown here is derived from an EMBL/GenBank/DDBJ whole genome shotgun (WGS) entry which is preliminary data.</text>
</comment>
<dbReference type="FunFam" id="3.40.640.10:FF:000046">
    <property type="entry name" value="Cystathionine gamma-lyase"/>
    <property type="match status" value="1"/>
</dbReference>
<dbReference type="Pfam" id="PF01053">
    <property type="entry name" value="Cys_Met_Meta_PP"/>
    <property type="match status" value="1"/>
</dbReference>
<dbReference type="SUPFAM" id="SSF53383">
    <property type="entry name" value="PLP-dependent transferases"/>
    <property type="match status" value="1"/>
</dbReference>
<dbReference type="Gene3D" id="3.40.640.10">
    <property type="entry name" value="Type I PLP-dependent aspartate aminotransferase-like (Major domain)"/>
    <property type="match status" value="1"/>
</dbReference>
<comment type="pathway">
    <text evidence="5">Amino-acid biosynthesis; L-methionine biosynthesis via de novo pathway; L-homocysteine from L-cystathionine: step 1/1.</text>
</comment>
<dbReference type="InterPro" id="IPR054542">
    <property type="entry name" value="Cys_met_metab_PP"/>
</dbReference>
<proteinExistence type="inferred from homology"/>
<evidence type="ECO:0000256" key="6">
    <source>
        <dbReference type="ARBA" id="ARBA00047517"/>
    </source>
</evidence>
<keyword evidence="3 8" id="KW-0663">Pyridoxal phosphate</keyword>
<sequence length="428" mass="47004">MVNGNTSNMIFSKNSATNCNGKNNVLSEVQGNTRLVHGGVHRDEGVTGLLNRSFINPPVYHASTIVFPNAQEFRATMKNWPHLALSYGRYGNPTLFVLEKAFAAIEDADNACLTSSGVAAINAALLTFLKGGDHLLMIDGVYDATRSFCDGFLARFGVSTTYYAPSITPDDLERLILPNTTVIFIESPASMTFEVADVPELAKRAKAKGVRVIMDNTWGPTLFKPLNNGCDVVVASLTKYVSGHSDLMMGVVAAREHTTYRSLKSCVSTLGILPGPDDAYLALRGLRTLSVRLERHATNGIKVARWLEEQPEVARVMHPGLDSHPQYELFRTSYTNSTGLFGFQLVEGFSQGAVDAMVDGMYFFSLGLSWGGHESLLMETKINNFRTVKKWKYGDGCGQTLRIHVGLEDVSDLIVDLHNGFRRLVDYS</sequence>
<feature type="modified residue" description="N6-(pyridoxal phosphate)lysine" evidence="8">
    <location>
        <position position="239"/>
    </location>
</feature>
<dbReference type="GO" id="GO:0019450">
    <property type="term" value="P:L-cysteine catabolic process to pyruvate"/>
    <property type="evidence" value="ECO:0007669"/>
    <property type="project" value="TreeGrafter"/>
</dbReference>
<evidence type="ECO:0000256" key="9">
    <source>
        <dbReference type="RuleBase" id="RU362118"/>
    </source>
</evidence>
<evidence type="ECO:0000256" key="5">
    <source>
        <dbReference type="ARBA" id="ARBA00046315"/>
    </source>
</evidence>
<reference evidence="10 11" key="1">
    <citation type="journal article" date="2018" name="Mol. Biol. Evol.">
        <title>Analysis of the draft genome of the red seaweed Gracilariopsis chorda provides insights into genome size evolution in Rhodophyta.</title>
        <authorList>
            <person name="Lee J."/>
            <person name="Yang E.C."/>
            <person name="Graf L."/>
            <person name="Yang J.H."/>
            <person name="Qiu H."/>
            <person name="Zel Zion U."/>
            <person name="Chan C.X."/>
            <person name="Stephens T.G."/>
            <person name="Weber A.P.M."/>
            <person name="Boo G.H."/>
            <person name="Boo S.M."/>
            <person name="Kim K.M."/>
            <person name="Shin Y."/>
            <person name="Jung M."/>
            <person name="Lee S.J."/>
            <person name="Yim H.S."/>
            <person name="Lee J.H."/>
            <person name="Bhattacharya D."/>
            <person name="Yoon H.S."/>
        </authorList>
    </citation>
    <scope>NUCLEOTIDE SEQUENCE [LARGE SCALE GENOMIC DNA]</scope>
    <source>
        <strain evidence="10 11">SKKU-2015</strain>
        <tissue evidence="10">Whole body</tissue>
    </source>
</reference>
<dbReference type="Proteomes" id="UP000247409">
    <property type="component" value="Unassembled WGS sequence"/>
</dbReference>
<comment type="cofactor">
    <cofactor evidence="1 9">
        <name>pyridoxal 5'-phosphate</name>
        <dbReference type="ChEBI" id="CHEBI:597326"/>
    </cofactor>
</comment>
<dbReference type="InterPro" id="IPR015421">
    <property type="entry name" value="PyrdxlP-dep_Trfase_major"/>
</dbReference>
<evidence type="ECO:0000313" key="11">
    <source>
        <dbReference type="Proteomes" id="UP000247409"/>
    </source>
</evidence>
<dbReference type="InterPro" id="IPR015422">
    <property type="entry name" value="PyrdxlP-dep_Trfase_small"/>
</dbReference>
<dbReference type="GO" id="GO:0030170">
    <property type="term" value="F:pyridoxal phosphate binding"/>
    <property type="evidence" value="ECO:0007669"/>
    <property type="project" value="InterPro"/>
</dbReference>
<evidence type="ECO:0000256" key="3">
    <source>
        <dbReference type="ARBA" id="ARBA00022898"/>
    </source>
</evidence>
<evidence type="ECO:0000256" key="8">
    <source>
        <dbReference type="PIRSR" id="PIRSR001434-2"/>
    </source>
</evidence>
<evidence type="ECO:0000256" key="1">
    <source>
        <dbReference type="ARBA" id="ARBA00001933"/>
    </source>
</evidence>
<dbReference type="InterPro" id="IPR015424">
    <property type="entry name" value="PyrdxlP-dep_Trfase"/>
</dbReference>
<dbReference type="NCBIfam" id="TIGR01324">
    <property type="entry name" value="cysta_beta_ly_B"/>
    <property type="match status" value="1"/>
</dbReference>
<keyword evidence="11" id="KW-1185">Reference proteome</keyword>